<sequence>MGRCMCALFYVNVRFYFRTHRLLLQSKRSRGKATSASFAWSHIQVSIRLIYHKRQGGISKGKQLALLLTFCVDLHDGLSLLDFTVISVLTPAFNLYVDPRAQLIC</sequence>
<reference evidence="2" key="1">
    <citation type="submission" date="2016-05" db="EMBL/GenBank/DDBJ databases">
        <authorList>
            <person name="Naeem Raeece"/>
        </authorList>
    </citation>
    <scope>NUCLEOTIDE SEQUENCE [LARGE SCALE GENOMIC DNA]</scope>
</reference>
<organism evidence="1 2">
    <name type="scientific">Plasmodium ovale wallikeri</name>
    <dbReference type="NCBI Taxonomy" id="864142"/>
    <lineage>
        <taxon>Eukaryota</taxon>
        <taxon>Sar</taxon>
        <taxon>Alveolata</taxon>
        <taxon>Apicomplexa</taxon>
        <taxon>Aconoidasida</taxon>
        <taxon>Haemosporida</taxon>
        <taxon>Plasmodiidae</taxon>
        <taxon>Plasmodium</taxon>
        <taxon>Plasmodium (Plasmodium)</taxon>
    </lineage>
</organism>
<evidence type="ECO:0000313" key="1">
    <source>
        <dbReference type="EMBL" id="SBT33290.1"/>
    </source>
</evidence>
<gene>
    <name evidence="1" type="ORF">POVWA2_013960</name>
</gene>
<proteinExistence type="predicted"/>
<protein>
    <submittedName>
        <fullName evidence="1">Uncharacterized protein</fullName>
    </submittedName>
</protein>
<name>A0A1A8YNW8_PLAOA</name>
<dbReference type="EMBL" id="FLRE01000056">
    <property type="protein sequence ID" value="SBT33290.1"/>
    <property type="molecule type" value="Genomic_DNA"/>
</dbReference>
<dbReference type="AlphaFoldDB" id="A0A1A8YNW8"/>
<dbReference type="Proteomes" id="UP000078550">
    <property type="component" value="Unassembled WGS sequence"/>
</dbReference>
<evidence type="ECO:0000313" key="2">
    <source>
        <dbReference type="Proteomes" id="UP000078550"/>
    </source>
</evidence>
<accession>A0A1A8YNW8</accession>